<keyword evidence="9" id="KW-0648">Protein biosynthesis</keyword>
<dbReference type="InterPro" id="IPR032678">
    <property type="entry name" value="tRNA-synt_1_cat_dom"/>
</dbReference>
<reference evidence="14" key="1">
    <citation type="submission" date="2020-05" db="EMBL/GenBank/DDBJ databases">
        <authorList>
            <person name="Chiriac C."/>
            <person name="Salcher M."/>
            <person name="Ghai R."/>
            <person name="Kavagutti S V."/>
        </authorList>
    </citation>
    <scope>NUCLEOTIDE SEQUENCE</scope>
</reference>
<evidence type="ECO:0000256" key="1">
    <source>
        <dbReference type="ARBA" id="ARBA00001947"/>
    </source>
</evidence>
<dbReference type="InterPro" id="IPR014729">
    <property type="entry name" value="Rossmann-like_a/b/a_fold"/>
</dbReference>
<dbReference type="GO" id="GO:0006423">
    <property type="term" value="P:cysteinyl-tRNA aminoacylation"/>
    <property type="evidence" value="ECO:0007669"/>
    <property type="project" value="InterPro"/>
</dbReference>
<dbReference type="Gene3D" id="1.20.120.1910">
    <property type="entry name" value="Cysteine-tRNA ligase, C-terminal anti-codon recognition domain"/>
    <property type="match status" value="1"/>
</dbReference>
<sequence length="464" mass="52304">MRLYDTRAREVLSVTPAGDVLKIYACGPTVYRYAHVGNLRTFLLLDLITRLAHLNGWKTNVIQNITDVGHLVDDTQIDAQGEDKILEQAKLEGKDPFAIARFYEEAFHKDLKALNVLPADVYPRASESIQLIIDICQKLEVAGHAYVGTDGSLFFDAKSFPTYGAISGNSLDHLKPGHRLEGKGGEAKRFHADWALWKNAGTDRAMTWPSPWGNGFPGWHIECSAMSLEHLGESIDVHLGGIDLRFPHHEDERAQSDSVAGREVVQHWVHGEHLLFEGRKMSKSSGNVVLVSDLIARGFDPLALRLSFLESRYRTQLDLSWAAIAAAHKTIARWRSQLTTWRNPEGVMTPETSQAREQGLALLQEDLNSPALIQFLRKIEKDDALPLDQRAILFDYFDQFLGLDLTRLESRESSAEINELLQQREDARGRGEWKQSDQLREALAHLGVEVRDTATGQAWEWRSQ</sequence>
<dbReference type="Pfam" id="PF01406">
    <property type="entry name" value="tRNA-synt_1e"/>
    <property type="match status" value="1"/>
</dbReference>
<gene>
    <name evidence="14" type="ORF">UFOPK2593_00093</name>
</gene>
<dbReference type="InterPro" id="IPR009080">
    <property type="entry name" value="tRNAsynth_Ia_anticodon-bd"/>
</dbReference>
<name>A0A6J6P5I8_9ZZZZ</name>
<feature type="domain" description="Cysteinyl-tRNA ligase anticodon binding" evidence="13">
    <location>
        <begin position="413"/>
        <end position="459"/>
    </location>
</feature>
<evidence type="ECO:0000256" key="8">
    <source>
        <dbReference type="ARBA" id="ARBA00022840"/>
    </source>
</evidence>
<dbReference type="InterPro" id="IPR024909">
    <property type="entry name" value="Cys-tRNA/MSH_ligase"/>
</dbReference>
<evidence type="ECO:0000256" key="11">
    <source>
        <dbReference type="ARBA" id="ARBA00031499"/>
    </source>
</evidence>
<keyword evidence="4" id="KW-0436">Ligase</keyword>
<dbReference type="GO" id="GO:0005737">
    <property type="term" value="C:cytoplasm"/>
    <property type="evidence" value="ECO:0007669"/>
    <property type="project" value="TreeGrafter"/>
</dbReference>
<accession>A0A6J6P5I8</accession>
<protein>
    <recommendedName>
        <fullName evidence="3">Cysteine--tRNA ligase</fullName>
        <ecNumber evidence="2">6.1.1.16</ecNumber>
    </recommendedName>
    <alternativeName>
        <fullName evidence="11">Cysteinyl-tRNA synthetase</fullName>
    </alternativeName>
</protein>
<dbReference type="Pfam" id="PF23493">
    <property type="entry name" value="CysS_C"/>
    <property type="match status" value="1"/>
</dbReference>
<feature type="domain" description="tRNA synthetases class I catalytic" evidence="12">
    <location>
        <begin position="20"/>
        <end position="328"/>
    </location>
</feature>
<dbReference type="GO" id="GO:0005524">
    <property type="term" value="F:ATP binding"/>
    <property type="evidence" value="ECO:0007669"/>
    <property type="project" value="UniProtKB-KW"/>
</dbReference>
<evidence type="ECO:0000259" key="12">
    <source>
        <dbReference type="Pfam" id="PF01406"/>
    </source>
</evidence>
<dbReference type="EMBL" id="CAEZXW010000002">
    <property type="protein sequence ID" value="CAB4691644.1"/>
    <property type="molecule type" value="Genomic_DNA"/>
</dbReference>
<dbReference type="SUPFAM" id="SSF52374">
    <property type="entry name" value="Nucleotidylyl transferase"/>
    <property type="match status" value="1"/>
</dbReference>
<evidence type="ECO:0000259" key="13">
    <source>
        <dbReference type="Pfam" id="PF23493"/>
    </source>
</evidence>
<dbReference type="NCBIfam" id="TIGR00435">
    <property type="entry name" value="cysS"/>
    <property type="match status" value="1"/>
</dbReference>
<dbReference type="PANTHER" id="PTHR10890">
    <property type="entry name" value="CYSTEINYL-TRNA SYNTHETASE"/>
    <property type="match status" value="1"/>
</dbReference>
<dbReference type="InterPro" id="IPR015803">
    <property type="entry name" value="Cys-tRNA-ligase"/>
</dbReference>
<keyword evidence="6" id="KW-0547">Nucleotide-binding</keyword>
<evidence type="ECO:0000256" key="9">
    <source>
        <dbReference type="ARBA" id="ARBA00022917"/>
    </source>
</evidence>
<keyword evidence="5" id="KW-0479">Metal-binding</keyword>
<keyword evidence="8" id="KW-0067">ATP-binding</keyword>
<evidence type="ECO:0000256" key="2">
    <source>
        <dbReference type="ARBA" id="ARBA00012832"/>
    </source>
</evidence>
<evidence type="ECO:0000256" key="7">
    <source>
        <dbReference type="ARBA" id="ARBA00022833"/>
    </source>
</evidence>
<dbReference type="HAMAP" id="MF_00041">
    <property type="entry name" value="Cys_tRNA_synth"/>
    <property type="match status" value="1"/>
</dbReference>
<dbReference type="CDD" id="cd00672">
    <property type="entry name" value="CysRS_core"/>
    <property type="match status" value="1"/>
</dbReference>
<dbReference type="PRINTS" id="PR00983">
    <property type="entry name" value="TRNASYNTHCYS"/>
</dbReference>
<proteinExistence type="inferred from homology"/>
<evidence type="ECO:0000256" key="5">
    <source>
        <dbReference type="ARBA" id="ARBA00022723"/>
    </source>
</evidence>
<evidence type="ECO:0000313" key="14">
    <source>
        <dbReference type="EMBL" id="CAB4691644.1"/>
    </source>
</evidence>
<dbReference type="AlphaFoldDB" id="A0A6J6P5I8"/>
<dbReference type="InterPro" id="IPR056411">
    <property type="entry name" value="CysS_C"/>
</dbReference>
<dbReference type="EC" id="6.1.1.16" evidence="2"/>
<keyword evidence="10" id="KW-0030">Aminoacyl-tRNA synthetase</keyword>
<evidence type="ECO:0000256" key="6">
    <source>
        <dbReference type="ARBA" id="ARBA00022741"/>
    </source>
</evidence>
<dbReference type="GO" id="GO:0046872">
    <property type="term" value="F:metal ion binding"/>
    <property type="evidence" value="ECO:0007669"/>
    <property type="project" value="UniProtKB-KW"/>
</dbReference>
<evidence type="ECO:0000256" key="10">
    <source>
        <dbReference type="ARBA" id="ARBA00023146"/>
    </source>
</evidence>
<dbReference type="Gene3D" id="3.40.50.620">
    <property type="entry name" value="HUPs"/>
    <property type="match status" value="1"/>
</dbReference>
<dbReference type="SUPFAM" id="SSF47323">
    <property type="entry name" value="Anticodon-binding domain of a subclass of class I aminoacyl-tRNA synthetases"/>
    <property type="match status" value="1"/>
</dbReference>
<evidence type="ECO:0000256" key="4">
    <source>
        <dbReference type="ARBA" id="ARBA00022598"/>
    </source>
</evidence>
<organism evidence="14">
    <name type="scientific">freshwater metagenome</name>
    <dbReference type="NCBI Taxonomy" id="449393"/>
    <lineage>
        <taxon>unclassified sequences</taxon>
        <taxon>metagenomes</taxon>
        <taxon>ecological metagenomes</taxon>
    </lineage>
</organism>
<comment type="cofactor">
    <cofactor evidence="1">
        <name>Zn(2+)</name>
        <dbReference type="ChEBI" id="CHEBI:29105"/>
    </cofactor>
</comment>
<keyword evidence="7" id="KW-0862">Zinc</keyword>
<dbReference type="GO" id="GO:0004817">
    <property type="term" value="F:cysteine-tRNA ligase activity"/>
    <property type="evidence" value="ECO:0007669"/>
    <property type="project" value="UniProtKB-EC"/>
</dbReference>
<dbReference type="PANTHER" id="PTHR10890:SF3">
    <property type="entry name" value="CYSTEINE--TRNA LIGASE, CYTOPLASMIC"/>
    <property type="match status" value="1"/>
</dbReference>
<evidence type="ECO:0000256" key="3">
    <source>
        <dbReference type="ARBA" id="ARBA00014738"/>
    </source>
</evidence>